<accession>A0AB34K1X5</accession>
<dbReference type="Gene3D" id="3.40.50.720">
    <property type="entry name" value="NAD(P)-binding Rossmann-like Domain"/>
    <property type="match status" value="1"/>
</dbReference>
<evidence type="ECO:0000259" key="1">
    <source>
        <dbReference type="Pfam" id="PF13460"/>
    </source>
</evidence>
<dbReference type="EMBL" id="JBGBPQ010000002">
    <property type="protein sequence ID" value="KAL1528020.1"/>
    <property type="molecule type" value="Genomic_DNA"/>
</dbReference>
<evidence type="ECO:0000313" key="2">
    <source>
        <dbReference type="EMBL" id="KAL1528020.1"/>
    </source>
</evidence>
<protein>
    <recommendedName>
        <fullName evidence="1">NAD(P)-binding domain-containing protein</fullName>
    </recommendedName>
</protein>
<sequence length="259" mass="28121">MAPMRTVAVVFAAQGGMGDVGKFAIMHARSRAAELVVRPIALYAASEGAPPNFRADVKDVDSQSRLANGFEGLSVPTVDIEQVGATEKVCDALHGADAVISCVGNREPTSGLFAPAAWKPARWCARGTQIVFAAMKTKGINRVVLLSSMGFGDDPTRSTALGRFYRCLLISTRSFREVARDVRAMEEEVQRSDFDYLMLRPMGLDPEAVTRHTWALIGKKEDGALEMTISKEDVAACMLQEALEPTIHRAARTIGYKKS</sequence>
<reference evidence="2 3" key="1">
    <citation type="journal article" date="2024" name="Science">
        <title>Giant polyketide synthase enzymes in the biosynthesis of giant marine polyether toxins.</title>
        <authorList>
            <person name="Fallon T.R."/>
            <person name="Shende V.V."/>
            <person name="Wierzbicki I.H."/>
            <person name="Pendleton A.L."/>
            <person name="Watervoot N.F."/>
            <person name="Auber R.P."/>
            <person name="Gonzalez D.J."/>
            <person name="Wisecaver J.H."/>
            <person name="Moore B.S."/>
        </authorList>
    </citation>
    <scope>NUCLEOTIDE SEQUENCE [LARGE SCALE GENOMIC DNA]</scope>
    <source>
        <strain evidence="2 3">12B1</strain>
    </source>
</reference>
<dbReference type="InterPro" id="IPR036291">
    <property type="entry name" value="NAD(P)-bd_dom_sf"/>
</dbReference>
<name>A0AB34K1X5_PRYPA</name>
<comment type="caution">
    <text evidence="2">The sequence shown here is derived from an EMBL/GenBank/DDBJ whole genome shotgun (WGS) entry which is preliminary data.</text>
</comment>
<feature type="domain" description="NAD(P)-binding" evidence="1">
    <location>
        <begin position="58"/>
        <end position="243"/>
    </location>
</feature>
<dbReference type="Pfam" id="PF13460">
    <property type="entry name" value="NAD_binding_10"/>
    <property type="match status" value="1"/>
</dbReference>
<proteinExistence type="predicted"/>
<dbReference type="Proteomes" id="UP001515480">
    <property type="component" value="Unassembled WGS sequence"/>
</dbReference>
<dbReference type="PANTHER" id="PTHR15020">
    <property type="entry name" value="FLAVIN REDUCTASE-RELATED"/>
    <property type="match status" value="1"/>
</dbReference>
<dbReference type="PANTHER" id="PTHR15020:SF50">
    <property type="entry name" value="UPF0659 PROTEIN YMR090W"/>
    <property type="match status" value="1"/>
</dbReference>
<gene>
    <name evidence="2" type="ORF">AB1Y20_009389</name>
</gene>
<dbReference type="AlphaFoldDB" id="A0AB34K1X5"/>
<organism evidence="2 3">
    <name type="scientific">Prymnesium parvum</name>
    <name type="common">Toxic golden alga</name>
    <dbReference type="NCBI Taxonomy" id="97485"/>
    <lineage>
        <taxon>Eukaryota</taxon>
        <taxon>Haptista</taxon>
        <taxon>Haptophyta</taxon>
        <taxon>Prymnesiophyceae</taxon>
        <taxon>Prymnesiales</taxon>
        <taxon>Prymnesiaceae</taxon>
        <taxon>Prymnesium</taxon>
    </lineage>
</organism>
<dbReference type="SUPFAM" id="SSF51735">
    <property type="entry name" value="NAD(P)-binding Rossmann-fold domains"/>
    <property type="match status" value="1"/>
</dbReference>
<dbReference type="InterPro" id="IPR016040">
    <property type="entry name" value="NAD(P)-bd_dom"/>
</dbReference>
<keyword evidence="3" id="KW-1185">Reference proteome</keyword>
<evidence type="ECO:0000313" key="3">
    <source>
        <dbReference type="Proteomes" id="UP001515480"/>
    </source>
</evidence>